<dbReference type="Proteomes" id="UP000789396">
    <property type="component" value="Unassembled WGS sequence"/>
</dbReference>
<comment type="caution">
    <text evidence="1">The sequence shown here is derived from an EMBL/GenBank/DDBJ whole genome shotgun (WGS) entry which is preliminary data.</text>
</comment>
<name>A0A9N9IV79_9GLOM</name>
<sequence>MLKELLPQIVSEQQNYYLQGIKLIFCEGSRVVAIKGSRVVSIRVSISIRNTNIKLRICIKSNRTDPEYTIAQDPRYISGVLGAAIPDTKYESELTTLDPKYILEPLALEKLIQK</sequence>
<feature type="non-terminal residue" evidence="1">
    <location>
        <position position="114"/>
    </location>
</feature>
<accession>A0A9N9IV79</accession>
<keyword evidence="2" id="KW-1185">Reference proteome</keyword>
<protein>
    <submittedName>
        <fullName evidence="1">2652_t:CDS:1</fullName>
    </submittedName>
</protein>
<evidence type="ECO:0000313" key="2">
    <source>
        <dbReference type="Proteomes" id="UP000789396"/>
    </source>
</evidence>
<dbReference type="EMBL" id="CAJVPZ010035744">
    <property type="protein sequence ID" value="CAG8749766.1"/>
    <property type="molecule type" value="Genomic_DNA"/>
</dbReference>
<reference evidence="1" key="1">
    <citation type="submission" date="2021-06" db="EMBL/GenBank/DDBJ databases">
        <authorList>
            <person name="Kallberg Y."/>
            <person name="Tangrot J."/>
            <person name="Rosling A."/>
        </authorList>
    </citation>
    <scope>NUCLEOTIDE SEQUENCE</scope>
    <source>
        <strain evidence="1">IN212</strain>
    </source>
</reference>
<dbReference type="AlphaFoldDB" id="A0A9N9IV79"/>
<organism evidence="1 2">
    <name type="scientific">Racocetra fulgida</name>
    <dbReference type="NCBI Taxonomy" id="60492"/>
    <lineage>
        <taxon>Eukaryota</taxon>
        <taxon>Fungi</taxon>
        <taxon>Fungi incertae sedis</taxon>
        <taxon>Mucoromycota</taxon>
        <taxon>Glomeromycotina</taxon>
        <taxon>Glomeromycetes</taxon>
        <taxon>Diversisporales</taxon>
        <taxon>Gigasporaceae</taxon>
        <taxon>Racocetra</taxon>
    </lineage>
</organism>
<evidence type="ECO:0000313" key="1">
    <source>
        <dbReference type="EMBL" id="CAG8749766.1"/>
    </source>
</evidence>
<proteinExistence type="predicted"/>
<gene>
    <name evidence="1" type="ORF">RFULGI_LOCUS13514</name>
</gene>